<dbReference type="HAMAP" id="MF_01216">
    <property type="entry name" value="Azoreductase_type1"/>
    <property type="match status" value="1"/>
</dbReference>
<dbReference type="InterPro" id="IPR050104">
    <property type="entry name" value="FMN-dep_NADH:Q_OxRdtase_AzoR1"/>
</dbReference>
<dbReference type="SUPFAM" id="SSF52218">
    <property type="entry name" value="Flavoproteins"/>
    <property type="match status" value="1"/>
</dbReference>
<evidence type="ECO:0000313" key="9">
    <source>
        <dbReference type="Proteomes" id="UP000533469"/>
    </source>
</evidence>
<dbReference type="RefSeq" id="WP_183189970.1">
    <property type="nucleotide sequence ID" value="NZ_JACICD010000004.1"/>
</dbReference>
<feature type="binding site" evidence="6">
    <location>
        <begin position="137"/>
        <end position="140"/>
    </location>
    <ligand>
        <name>FMN</name>
        <dbReference type="ChEBI" id="CHEBI:58210"/>
    </ligand>
</feature>
<comment type="subunit">
    <text evidence="6">Homodimer.</text>
</comment>
<keyword evidence="9" id="KW-1185">Reference proteome</keyword>
<dbReference type="Pfam" id="PF02525">
    <property type="entry name" value="Flavodoxin_2"/>
    <property type="match status" value="1"/>
</dbReference>
<evidence type="ECO:0000313" key="8">
    <source>
        <dbReference type="EMBL" id="MBB3771795.1"/>
    </source>
</evidence>
<dbReference type="InterPro" id="IPR023048">
    <property type="entry name" value="NADH:quinone_OxRdtase_FMN_depd"/>
</dbReference>
<gene>
    <name evidence="6" type="primary">azoR</name>
    <name evidence="8" type="ORF">FHS55_002404</name>
</gene>
<evidence type="ECO:0000256" key="4">
    <source>
        <dbReference type="ARBA" id="ARBA00023027"/>
    </source>
</evidence>
<feature type="binding site" evidence="6">
    <location>
        <begin position="92"/>
        <end position="95"/>
    </location>
    <ligand>
        <name>FMN</name>
        <dbReference type="ChEBI" id="CHEBI:58210"/>
    </ligand>
</feature>
<evidence type="ECO:0000259" key="7">
    <source>
        <dbReference type="Pfam" id="PF02525"/>
    </source>
</evidence>
<dbReference type="GO" id="GO:0010181">
    <property type="term" value="F:FMN binding"/>
    <property type="evidence" value="ECO:0007669"/>
    <property type="project" value="UniProtKB-UniRule"/>
</dbReference>
<dbReference type="GO" id="GO:0016655">
    <property type="term" value="F:oxidoreductase activity, acting on NAD(P)H, quinone or similar compound as acceptor"/>
    <property type="evidence" value="ECO:0007669"/>
    <property type="project" value="InterPro"/>
</dbReference>
<evidence type="ECO:0000256" key="2">
    <source>
        <dbReference type="ARBA" id="ARBA00022643"/>
    </source>
</evidence>
<comment type="function">
    <text evidence="6">Quinone reductase that provides resistance to thiol-specific stress caused by electrophilic quinones.</text>
</comment>
<evidence type="ECO:0000256" key="5">
    <source>
        <dbReference type="ARBA" id="ARBA00048542"/>
    </source>
</evidence>
<comment type="cofactor">
    <cofactor evidence="6">
        <name>FMN</name>
        <dbReference type="ChEBI" id="CHEBI:58210"/>
    </cofactor>
    <text evidence="6">Binds 1 FMN per subunit.</text>
</comment>
<dbReference type="AlphaFoldDB" id="A0A839ZAQ4"/>
<dbReference type="Proteomes" id="UP000533469">
    <property type="component" value="Unassembled WGS sequence"/>
</dbReference>
<comment type="caution">
    <text evidence="8">The sequence shown here is derived from an EMBL/GenBank/DDBJ whole genome shotgun (WGS) entry which is preliminary data.</text>
</comment>
<feature type="binding site" evidence="6">
    <location>
        <position position="12"/>
    </location>
    <ligand>
        <name>FMN</name>
        <dbReference type="ChEBI" id="CHEBI:58210"/>
    </ligand>
</feature>
<comment type="function">
    <text evidence="6">Also exhibits azoreductase activity. Catalyzes the reductive cleavage of the azo bond in aromatic azo compounds to the corresponding amines.</text>
</comment>
<dbReference type="GO" id="GO:0009055">
    <property type="term" value="F:electron transfer activity"/>
    <property type="evidence" value="ECO:0007669"/>
    <property type="project" value="UniProtKB-UniRule"/>
</dbReference>
<dbReference type="EC" id="1.7.1.17" evidence="6"/>
<dbReference type="InterPro" id="IPR029039">
    <property type="entry name" value="Flavoprotein-like_sf"/>
</dbReference>
<evidence type="ECO:0000256" key="1">
    <source>
        <dbReference type="ARBA" id="ARBA00022630"/>
    </source>
</evidence>
<keyword evidence="4 6" id="KW-0520">NAD</keyword>
<keyword evidence="3 6" id="KW-0560">Oxidoreductase</keyword>
<protein>
    <recommendedName>
        <fullName evidence="6">FMN dependent NADH:quinone oxidoreductase</fullName>
        <ecNumber evidence="6">1.6.5.-</ecNumber>
    </recommendedName>
    <alternativeName>
        <fullName evidence="6">Azo-dye reductase</fullName>
    </alternativeName>
    <alternativeName>
        <fullName evidence="6">FMN-dependent NADH-azo compound oxidoreductase</fullName>
    </alternativeName>
    <alternativeName>
        <fullName evidence="6">FMN-dependent NADH-azoreductase</fullName>
        <ecNumber evidence="6">1.7.1.17</ecNumber>
    </alternativeName>
</protein>
<evidence type="ECO:0000256" key="3">
    <source>
        <dbReference type="ARBA" id="ARBA00023002"/>
    </source>
</evidence>
<sequence length="199" mass="20995">MTQRTLLHIDSSILGPHSVSRQVTAAIVARLTALDPSLGVVYRDLAADPLPHATPASMPADHPLSGGKGDEASQQALDAFLAADIVVIGAPMYNFSIPTQLRAWIDRILVPGKTFAYGEDGTVKGLVGAKRVIVALSRGGVFEDPAFVQAAEHAETYLTWIFGFIGIAPEFIRADGIARGQRDAALNGALVRAGELRAA</sequence>
<proteinExistence type="inferred from homology"/>
<dbReference type="EC" id="1.6.5.-" evidence="6"/>
<keyword evidence="2 6" id="KW-0288">FMN</keyword>
<dbReference type="InterPro" id="IPR003680">
    <property type="entry name" value="Flavodoxin_fold"/>
</dbReference>
<feature type="binding site" evidence="6">
    <location>
        <begin position="18"/>
        <end position="20"/>
    </location>
    <ligand>
        <name>FMN</name>
        <dbReference type="ChEBI" id="CHEBI:58210"/>
    </ligand>
</feature>
<comment type="catalytic activity">
    <reaction evidence="5">
        <text>N,N-dimethyl-1,4-phenylenediamine + anthranilate + 2 NAD(+) = 2-(4-dimethylaminophenyl)diazenylbenzoate + 2 NADH + 2 H(+)</text>
        <dbReference type="Rhea" id="RHEA:55872"/>
        <dbReference type="ChEBI" id="CHEBI:15378"/>
        <dbReference type="ChEBI" id="CHEBI:15783"/>
        <dbReference type="ChEBI" id="CHEBI:16567"/>
        <dbReference type="ChEBI" id="CHEBI:57540"/>
        <dbReference type="ChEBI" id="CHEBI:57945"/>
        <dbReference type="ChEBI" id="CHEBI:71579"/>
        <dbReference type="EC" id="1.7.1.17"/>
    </reaction>
    <physiologicalReaction direction="right-to-left" evidence="5">
        <dbReference type="Rhea" id="RHEA:55874"/>
    </physiologicalReaction>
</comment>
<dbReference type="EMBL" id="JACICD010000004">
    <property type="protein sequence ID" value="MBB3771795.1"/>
    <property type="molecule type" value="Genomic_DNA"/>
</dbReference>
<comment type="similarity">
    <text evidence="6">Belongs to the azoreductase type 1 family.</text>
</comment>
<dbReference type="PANTHER" id="PTHR43741">
    <property type="entry name" value="FMN-DEPENDENT NADH-AZOREDUCTASE 1"/>
    <property type="match status" value="1"/>
</dbReference>
<reference evidence="8 9" key="1">
    <citation type="submission" date="2020-08" db="EMBL/GenBank/DDBJ databases">
        <title>Genomic Encyclopedia of Type Strains, Phase IV (KMG-IV): sequencing the most valuable type-strain genomes for metagenomic binning, comparative biology and taxonomic classification.</title>
        <authorList>
            <person name="Goeker M."/>
        </authorList>
    </citation>
    <scope>NUCLEOTIDE SEQUENCE [LARGE SCALE GENOMIC DNA]</scope>
    <source>
        <strain evidence="8 9">DSM 5895</strain>
    </source>
</reference>
<evidence type="ECO:0000256" key="6">
    <source>
        <dbReference type="HAMAP-Rule" id="MF_01216"/>
    </source>
</evidence>
<dbReference type="GO" id="GO:0016652">
    <property type="term" value="F:oxidoreductase activity, acting on NAD(P)H as acceptor"/>
    <property type="evidence" value="ECO:0007669"/>
    <property type="project" value="UniProtKB-UniRule"/>
</dbReference>
<name>A0A839ZAQ4_9HYPH</name>
<keyword evidence="1 6" id="KW-0285">Flavoprotein</keyword>
<feature type="domain" description="Flavodoxin-like fold" evidence="7">
    <location>
        <begin position="5"/>
        <end position="193"/>
    </location>
</feature>
<accession>A0A839ZAQ4</accession>
<dbReference type="PANTHER" id="PTHR43741:SF4">
    <property type="entry name" value="FMN-DEPENDENT NADH:QUINONE OXIDOREDUCTASE"/>
    <property type="match status" value="1"/>
</dbReference>
<dbReference type="Gene3D" id="3.40.50.360">
    <property type="match status" value="1"/>
</dbReference>
<organism evidence="8 9">
    <name type="scientific">Ancylobacter tetraedralis</name>
    <dbReference type="NCBI Taxonomy" id="217068"/>
    <lineage>
        <taxon>Bacteria</taxon>
        <taxon>Pseudomonadati</taxon>
        <taxon>Pseudomonadota</taxon>
        <taxon>Alphaproteobacteria</taxon>
        <taxon>Hyphomicrobiales</taxon>
        <taxon>Xanthobacteraceae</taxon>
        <taxon>Ancylobacter</taxon>
    </lineage>
</organism>
<comment type="catalytic activity">
    <reaction evidence="6">
        <text>2 a quinone + NADH + H(+) = 2 a 1,4-benzosemiquinone + NAD(+)</text>
        <dbReference type="Rhea" id="RHEA:65952"/>
        <dbReference type="ChEBI" id="CHEBI:15378"/>
        <dbReference type="ChEBI" id="CHEBI:57540"/>
        <dbReference type="ChEBI" id="CHEBI:57945"/>
        <dbReference type="ChEBI" id="CHEBI:132124"/>
        <dbReference type="ChEBI" id="CHEBI:134225"/>
    </reaction>
</comment>